<dbReference type="CDD" id="cd03784">
    <property type="entry name" value="GT1_Gtf-like"/>
    <property type="match status" value="1"/>
</dbReference>
<keyword evidence="2" id="KW-0328">Glycosyltransferase</keyword>
<evidence type="ECO:0000313" key="6">
    <source>
        <dbReference type="EMBL" id="MDR7320336.1"/>
    </source>
</evidence>
<dbReference type="GO" id="GO:0016758">
    <property type="term" value="F:hexosyltransferase activity"/>
    <property type="evidence" value="ECO:0007669"/>
    <property type="project" value="UniProtKB-ARBA"/>
</dbReference>
<evidence type="ECO:0000259" key="4">
    <source>
        <dbReference type="Pfam" id="PF06722"/>
    </source>
</evidence>
<proteinExistence type="inferred from homology"/>
<dbReference type="InterPro" id="IPR002213">
    <property type="entry name" value="UDP_glucos_trans"/>
</dbReference>
<dbReference type="PANTHER" id="PTHR48050">
    <property type="entry name" value="STEROL 3-BETA-GLUCOSYLTRANSFERASE"/>
    <property type="match status" value="1"/>
</dbReference>
<comment type="similarity">
    <text evidence="1">Belongs to the glycosyltransferase 28 family.</text>
</comment>
<dbReference type="InterPro" id="IPR010610">
    <property type="entry name" value="EryCIII-like_C"/>
</dbReference>
<dbReference type="PANTHER" id="PTHR48050:SF13">
    <property type="entry name" value="STEROL 3-BETA-GLUCOSYLTRANSFERASE UGT80A2"/>
    <property type="match status" value="1"/>
</dbReference>
<gene>
    <name evidence="6" type="ORF">J2S44_000586</name>
</gene>
<feature type="domain" description="Erythromycin biosynthesis protein CIII-like N-terminal" evidence="5">
    <location>
        <begin position="23"/>
        <end position="216"/>
    </location>
</feature>
<dbReference type="Pfam" id="PF06722">
    <property type="entry name" value="EryCIII-like_C"/>
    <property type="match status" value="1"/>
</dbReference>
<keyword evidence="3" id="KW-0808">Transferase</keyword>
<evidence type="ECO:0000256" key="2">
    <source>
        <dbReference type="ARBA" id="ARBA00022676"/>
    </source>
</evidence>
<dbReference type="InterPro" id="IPR050426">
    <property type="entry name" value="Glycosyltransferase_28"/>
</dbReference>
<dbReference type="SUPFAM" id="SSF53756">
    <property type="entry name" value="UDP-Glycosyltransferase/glycogen phosphorylase"/>
    <property type="match status" value="1"/>
</dbReference>
<organism evidence="6 7">
    <name type="scientific">Catenuloplanes niger</name>
    <dbReference type="NCBI Taxonomy" id="587534"/>
    <lineage>
        <taxon>Bacteria</taxon>
        <taxon>Bacillati</taxon>
        <taxon>Actinomycetota</taxon>
        <taxon>Actinomycetes</taxon>
        <taxon>Micromonosporales</taxon>
        <taxon>Micromonosporaceae</taxon>
        <taxon>Catenuloplanes</taxon>
    </lineage>
</organism>
<evidence type="ECO:0000313" key="7">
    <source>
        <dbReference type="Proteomes" id="UP001183629"/>
    </source>
</evidence>
<name>A0AAE4CP77_9ACTN</name>
<evidence type="ECO:0000259" key="5">
    <source>
        <dbReference type="Pfam" id="PF21036"/>
    </source>
</evidence>
<feature type="domain" description="Erythromycin biosynthesis protein CIII-like C-terminal" evidence="4">
    <location>
        <begin position="237"/>
        <end position="366"/>
    </location>
</feature>
<dbReference type="EMBL" id="JAVDYC010000001">
    <property type="protein sequence ID" value="MDR7320336.1"/>
    <property type="molecule type" value="Genomic_DNA"/>
</dbReference>
<dbReference type="Gene3D" id="3.40.50.2000">
    <property type="entry name" value="Glycogen Phosphorylase B"/>
    <property type="match status" value="2"/>
</dbReference>
<comment type="caution">
    <text evidence="6">The sequence shown here is derived from an EMBL/GenBank/DDBJ whole genome shotgun (WGS) entry which is preliminary data.</text>
</comment>
<dbReference type="RefSeq" id="WP_310408800.1">
    <property type="nucleotide sequence ID" value="NZ_JAVDYC010000001.1"/>
</dbReference>
<dbReference type="GO" id="GO:0008194">
    <property type="term" value="F:UDP-glycosyltransferase activity"/>
    <property type="evidence" value="ECO:0007669"/>
    <property type="project" value="InterPro"/>
</dbReference>
<dbReference type="Pfam" id="PF21036">
    <property type="entry name" value="EryCIII-like_N"/>
    <property type="match status" value="1"/>
</dbReference>
<dbReference type="Proteomes" id="UP001183629">
    <property type="component" value="Unassembled WGS sequence"/>
</dbReference>
<accession>A0AAE4CP77</accession>
<evidence type="ECO:0000256" key="1">
    <source>
        <dbReference type="ARBA" id="ARBA00006962"/>
    </source>
</evidence>
<sequence>MRILYSAPPQAGHLLPALPMINALRGAGHEILLAGYGANPDGYAVAGLPQVDVGGDLTVDAAYLSLPSGNRFERPAEMTVEGVLRRPAAANAILARTMLQPLRDLVAAWRPDVLLYDPFQGAMPLVAAEAGLPAVEHQFGPIDGRVLSALLAAELSDEYRGLEPVQAPSIEIMPPSLRAPGPAGWQIRYLPMHGASTLPADLLRAGDRPRVLVTFGTIVGAEERERRLGALLPLLERTDADILMPAARDAGPLPANVRPLPWVPVTEVLRHCDAIIHHGGAGTLMAAVTTGTPQLIVPHHGDQYHNADVVTRAGIGLTAGSTAEIDAAMLDRLLRDASLRGAVAEIRAENERQPAPAELVPRFEALR</sequence>
<dbReference type="GO" id="GO:0017000">
    <property type="term" value="P:antibiotic biosynthetic process"/>
    <property type="evidence" value="ECO:0007669"/>
    <property type="project" value="UniProtKB-ARBA"/>
</dbReference>
<dbReference type="InterPro" id="IPR048284">
    <property type="entry name" value="EryCIII-like_N"/>
</dbReference>
<protein>
    <submittedName>
        <fullName evidence="6">UDP:flavonoid glycosyltransferase YjiC (YdhE family)</fullName>
    </submittedName>
</protein>
<evidence type="ECO:0000256" key="3">
    <source>
        <dbReference type="ARBA" id="ARBA00022679"/>
    </source>
</evidence>
<keyword evidence="7" id="KW-1185">Reference proteome</keyword>
<dbReference type="AlphaFoldDB" id="A0AAE4CP77"/>
<reference evidence="6 7" key="1">
    <citation type="submission" date="2023-07" db="EMBL/GenBank/DDBJ databases">
        <title>Sequencing the genomes of 1000 actinobacteria strains.</title>
        <authorList>
            <person name="Klenk H.-P."/>
        </authorList>
    </citation>
    <scope>NUCLEOTIDE SEQUENCE [LARGE SCALE GENOMIC DNA]</scope>
    <source>
        <strain evidence="6 7">DSM 44711</strain>
    </source>
</reference>